<dbReference type="SUPFAM" id="SSF55681">
    <property type="entry name" value="Class II aaRS and biotin synthetases"/>
    <property type="match status" value="1"/>
</dbReference>
<dbReference type="Pfam" id="PF03099">
    <property type="entry name" value="BPL_LplA_LipB"/>
    <property type="match status" value="1"/>
</dbReference>
<accession>A0A482XL01</accession>
<sequence>MLLTLYYFAATWLQSWRLNSIKTKISEIRERNGSVLLYKDPSSKSADSGGHASATKLDATASEDEKKPLPKSRSELPIRGVIESKFIPEGKSQVGDLLWFASNKFSISLFPIPVVDICDWISVPGGRTTFPIPLKNCLQSPLSSATRVHLLFEAEFCAFEKQAYSFHVEEFGAAKAWYAGESFSLLLETDEDHLARLMAGFMLNTIHISSGLEIVRIQSVEVTGTPCFFLNTDWENLPKSATKKLGISRRWMTAPQWNSHVVVLRSFSQAAVKAVKTQDPVSIEGQKGSVLVRGPSPIAVTSPTSFGDRDQQQSLSLQLAVDEKLSRAVGEVCLSPSVSMSVQHGSNSVDPSSASVSSFGSMTRLSNDTLVAASPLRKSLLDGRSGSMTSIGSMSTASVCSNVQQRVVVPHQKTSSDSPPNVFIFSESSVSVESVKMTLSAILHKQRYTVYPLNLTQMLTTPWQTQASLVVISGSVPASLVPRLVSFVLRGGGRLLCLCSDLLGTFLPPFRTAEVRPDELVTFSYSTWKHVSLMHHIFCYQPSPTPAKFSQDEQSIRSGIPNSVEIQDTDKKQHTLDVKVLGAEETWQTPSLILATTQNGGKIIFSQVHLEVDPLQYENDEAKHKALRSSDKARVEILIDLLSTHLGLKCGKQGPDPKYTPAYFLGTHELKLEFMESLKGSMDDSNTLKLAEIMVKFCGKSVTSPPEASSTFMPVLMYACPDSFSTVIYFENLNTKKLGRLVIYSKVMVSAALLLDGRKLAHGLAVIPYTQTESLSNSWLSPDGCATFSLQLHIPVDSLLGQNLTLLQHLVTIATVSSICSIPGLENLDICLKWPNDIYAGKSLKIGASTLRCIVHNLLGICNVSLGLNLSNKEPTTCVNDMIAELNRKTGKSVAALSHEKLFAIVFTELERLVEMAQSGHIDDVIAIYYKYWLHSNAEATVIGADGCTKSVQIVGIDYLGALRVQDQSNDEFALHPDEYSFDMQSAIIAPKV</sequence>
<feature type="region of interest" description="Disordered" evidence="1">
    <location>
        <begin position="41"/>
        <end position="72"/>
    </location>
</feature>
<dbReference type="InterPro" id="IPR004143">
    <property type="entry name" value="BPL_LPL_catalytic"/>
</dbReference>
<dbReference type="GO" id="GO:0004077">
    <property type="term" value="F:biotin--[biotin carboxyl-carrier protein] ligase activity"/>
    <property type="evidence" value="ECO:0007669"/>
    <property type="project" value="TreeGrafter"/>
</dbReference>
<evidence type="ECO:0000256" key="1">
    <source>
        <dbReference type="SAM" id="MobiDB-lite"/>
    </source>
</evidence>
<dbReference type="OrthoDB" id="10250105at2759"/>
<evidence type="ECO:0000313" key="4">
    <source>
        <dbReference type="Proteomes" id="UP000291343"/>
    </source>
</evidence>
<gene>
    <name evidence="3" type="ORF">LSTR_LSTR011151</name>
</gene>
<keyword evidence="4" id="KW-1185">Reference proteome</keyword>
<dbReference type="PANTHER" id="PTHR12835">
    <property type="entry name" value="BIOTIN PROTEIN LIGASE"/>
    <property type="match status" value="1"/>
</dbReference>
<name>A0A482XL01_LAOST</name>
<dbReference type="SMR" id="A0A482XL01"/>
<dbReference type="Proteomes" id="UP000291343">
    <property type="component" value="Unassembled WGS sequence"/>
</dbReference>
<dbReference type="EMBL" id="QKKF02006335">
    <property type="protein sequence ID" value="RZF46367.1"/>
    <property type="molecule type" value="Genomic_DNA"/>
</dbReference>
<dbReference type="InterPro" id="IPR045864">
    <property type="entry name" value="aa-tRNA-synth_II/BPL/LPL"/>
</dbReference>
<dbReference type="PROSITE" id="PS51733">
    <property type="entry name" value="BPL_LPL_CATALYTIC"/>
    <property type="match status" value="1"/>
</dbReference>
<dbReference type="Gene3D" id="3.30.930.10">
    <property type="entry name" value="Bira Bifunctional Protein, Domain 2"/>
    <property type="match status" value="1"/>
</dbReference>
<evidence type="ECO:0000313" key="3">
    <source>
        <dbReference type="EMBL" id="RZF46367.1"/>
    </source>
</evidence>
<dbReference type="STRING" id="195883.A0A482XL01"/>
<proteinExistence type="predicted"/>
<dbReference type="AlphaFoldDB" id="A0A482XL01"/>
<feature type="compositionally biased region" description="Basic and acidic residues" evidence="1">
    <location>
        <begin position="63"/>
        <end position="72"/>
    </location>
</feature>
<dbReference type="GO" id="GO:0005737">
    <property type="term" value="C:cytoplasm"/>
    <property type="evidence" value="ECO:0007669"/>
    <property type="project" value="TreeGrafter"/>
</dbReference>
<dbReference type="InParanoid" id="A0A482XL01"/>
<feature type="domain" description="BPL/LPL catalytic" evidence="2">
    <location>
        <begin position="727"/>
        <end position="918"/>
    </location>
</feature>
<organism evidence="3 4">
    <name type="scientific">Laodelphax striatellus</name>
    <name type="common">Small brown planthopper</name>
    <name type="synonym">Delphax striatella</name>
    <dbReference type="NCBI Taxonomy" id="195883"/>
    <lineage>
        <taxon>Eukaryota</taxon>
        <taxon>Metazoa</taxon>
        <taxon>Ecdysozoa</taxon>
        <taxon>Arthropoda</taxon>
        <taxon>Hexapoda</taxon>
        <taxon>Insecta</taxon>
        <taxon>Pterygota</taxon>
        <taxon>Neoptera</taxon>
        <taxon>Paraneoptera</taxon>
        <taxon>Hemiptera</taxon>
        <taxon>Auchenorrhyncha</taxon>
        <taxon>Fulgoroidea</taxon>
        <taxon>Delphacidae</taxon>
        <taxon>Criomorphinae</taxon>
        <taxon>Laodelphax</taxon>
    </lineage>
</organism>
<protein>
    <recommendedName>
        <fullName evidence="2">BPL/LPL catalytic domain-containing protein</fullName>
    </recommendedName>
</protein>
<reference evidence="3 4" key="1">
    <citation type="journal article" date="2017" name="Gigascience">
        <title>Genome sequence of the small brown planthopper, Laodelphax striatellus.</title>
        <authorList>
            <person name="Zhu J."/>
            <person name="Jiang F."/>
            <person name="Wang X."/>
            <person name="Yang P."/>
            <person name="Bao Y."/>
            <person name="Zhao W."/>
            <person name="Wang W."/>
            <person name="Lu H."/>
            <person name="Wang Q."/>
            <person name="Cui N."/>
            <person name="Li J."/>
            <person name="Chen X."/>
            <person name="Luo L."/>
            <person name="Yu J."/>
            <person name="Kang L."/>
            <person name="Cui F."/>
        </authorList>
    </citation>
    <scope>NUCLEOTIDE SEQUENCE [LARGE SCALE GENOMIC DNA]</scope>
    <source>
        <strain evidence="3">Lst14</strain>
    </source>
</reference>
<dbReference type="FunCoup" id="A0A482XL01">
    <property type="interactions" value="531"/>
</dbReference>
<evidence type="ECO:0000259" key="2">
    <source>
        <dbReference type="PROSITE" id="PS51733"/>
    </source>
</evidence>
<comment type="caution">
    <text evidence="3">The sequence shown here is derived from an EMBL/GenBank/DDBJ whole genome shotgun (WGS) entry which is preliminary data.</text>
</comment>
<dbReference type="PANTHER" id="PTHR12835:SF5">
    <property type="entry name" value="BIOTIN--PROTEIN LIGASE"/>
    <property type="match status" value="1"/>
</dbReference>